<dbReference type="RefSeq" id="WP_205726486.1">
    <property type="nucleotide sequence ID" value="NZ_JAFHKR010000039.1"/>
</dbReference>
<accession>A0ABS2ZS62</accession>
<dbReference type="EMBL" id="JAFHKR010000039">
    <property type="protein sequence ID" value="MBN3555686.1"/>
    <property type="molecule type" value="Genomic_DNA"/>
</dbReference>
<dbReference type="Proteomes" id="UP001296923">
    <property type="component" value="Unassembled WGS sequence"/>
</dbReference>
<dbReference type="InterPro" id="IPR009467">
    <property type="entry name" value="Glycolipid-bd_prot_put"/>
</dbReference>
<organism evidence="1 2">
    <name type="scientific">Fictibacillus nanhaiensis</name>
    <dbReference type="NCBI Taxonomy" id="742169"/>
    <lineage>
        <taxon>Bacteria</taxon>
        <taxon>Bacillati</taxon>
        <taxon>Bacillota</taxon>
        <taxon>Bacilli</taxon>
        <taxon>Bacillales</taxon>
        <taxon>Fictibacillaceae</taxon>
        <taxon>Fictibacillus</taxon>
    </lineage>
</organism>
<evidence type="ECO:0000313" key="1">
    <source>
        <dbReference type="EMBL" id="MBN3555686.1"/>
    </source>
</evidence>
<dbReference type="Pfam" id="PF06475">
    <property type="entry name" value="Glycolipid_bind"/>
    <property type="match status" value="1"/>
</dbReference>
<gene>
    <name evidence="1" type="ORF">JYA63_15520</name>
</gene>
<reference evidence="1 2" key="1">
    <citation type="submission" date="2021-01" db="EMBL/GenBank/DDBJ databases">
        <title>Genome Sequencing of Type Strains.</title>
        <authorList>
            <person name="Lemaire J.F."/>
            <person name="Inderbitzin P."/>
            <person name="Collins S.B."/>
            <person name="Wespe N."/>
            <person name="Knight-Connoni V."/>
        </authorList>
    </citation>
    <scope>NUCLEOTIDE SEQUENCE [LARGE SCALE GENOMIC DNA]</scope>
    <source>
        <strain evidence="1 2">DSM 23009</strain>
    </source>
</reference>
<comment type="caution">
    <text evidence="1">The sequence shown here is derived from an EMBL/GenBank/DDBJ whole genome shotgun (WGS) entry which is preliminary data.</text>
</comment>
<sequence length="184" mass="21412">MSKQVMFWEKQETSGTEYLELTYVDHTLRAESTVLFIEEGVPQKVTYRVKFDPNWVVKDLYIKNHTLDKTLSLSSKEGGCWFDNNGVEIHSLRGAIDIDISCTPFTNSLPINRLTWRSGKPEVLQMVYVSANDLSFKKVKQVYTLIHDEETRTFHYSSRSFESPIIVDKNGFVIEYPELFKRKS</sequence>
<keyword evidence="2" id="KW-1185">Reference proteome</keyword>
<evidence type="ECO:0000313" key="2">
    <source>
        <dbReference type="Proteomes" id="UP001296923"/>
    </source>
</evidence>
<name>A0ABS2ZS62_9BACL</name>
<proteinExistence type="predicted"/>
<protein>
    <submittedName>
        <fullName evidence="1">Glycolipid-binding domain-containing protein</fullName>
    </submittedName>
</protein>
<dbReference type="SUPFAM" id="SSF159275">
    <property type="entry name" value="PA1994-like"/>
    <property type="match status" value="1"/>
</dbReference>